<protein>
    <submittedName>
        <fullName evidence="1">Uncharacterized protein</fullName>
    </submittedName>
</protein>
<accession>A0A261GAJ0</accession>
<evidence type="ECO:0000313" key="1">
    <source>
        <dbReference type="EMBL" id="OZG68430.1"/>
    </source>
</evidence>
<keyword evidence="2" id="KW-1185">Reference proteome</keyword>
<evidence type="ECO:0000313" key="2">
    <source>
        <dbReference type="Proteomes" id="UP000216451"/>
    </source>
</evidence>
<dbReference type="AlphaFoldDB" id="A0A261GAJ0"/>
<organism evidence="1 2">
    <name type="scientific">Bifidobacterium aquikefiri</name>
    <dbReference type="NCBI Taxonomy" id="1653207"/>
    <lineage>
        <taxon>Bacteria</taxon>
        <taxon>Bacillati</taxon>
        <taxon>Actinomycetota</taxon>
        <taxon>Actinomycetes</taxon>
        <taxon>Bifidobacteriales</taxon>
        <taxon>Bifidobacteriaceae</taxon>
        <taxon>Bifidobacterium</taxon>
    </lineage>
</organism>
<gene>
    <name evidence="1" type="ORF">BAQU_0247</name>
</gene>
<proteinExistence type="predicted"/>
<dbReference type="EMBL" id="MWXA01000002">
    <property type="protein sequence ID" value="OZG68430.1"/>
    <property type="molecule type" value="Genomic_DNA"/>
</dbReference>
<name>A0A261GAJ0_9BIFI</name>
<sequence>MNFAAYFRESPSISVFSHRRFNVFQASFLDKATKNNLIVNLTRKEQTCCSN</sequence>
<dbReference type="Proteomes" id="UP000216451">
    <property type="component" value="Unassembled WGS sequence"/>
</dbReference>
<comment type="caution">
    <text evidence="1">The sequence shown here is derived from an EMBL/GenBank/DDBJ whole genome shotgun (WGS) entry which is preliminary data.</text>
</comment>
<reference evidence="1 2" key="1">
    <citation type="journal article" date="2017" name="BMC Genomics">
        <title>Comparative genomic and phylogenomic analyses of the Bifidobacteriaceae family.</title>
        <authorList>
            <person name="Lugli G.A."/>
            <person name="Milani C."/>
            <person name="Turroni F."/>
            <person name="Duranti S."/>
            <person name="Mancabelli L."/>
            <person name="Mangifesta M."/>
            <person name="Ferrario C."/>
            <person name="Modesto M."/>
            <person name="Mattarelli P."/>
            <person name="Jiri K."/>
            <person name="van Sinderen D."/>
            <person name="Ventura M."/>
        </authorList>
    </citation>
    <scope>NUCLEOTIDE SEQUENCE [LARGE SCALE GENOMIC DNA]</scope>
    <source>
        <strain evidence="1 2">LMG 28769</strain>
    </source>
</reference>